<dbReference type="CDD" id="cd09917">
    <property type="entry name" value="F-box_SF"/>
    <property type="match status" value="1"/>
</dbReference>
<reference evidence="2" key="2">
    <citation type="submission" date="2023-05" db="EMBL/GenBank/DDBJ databases">
        <authorList>
            <consortium name="Lawrence Berkeley National Laboratory"/>
            <person name="Steindorff A."/>
            <person name="Hensen N."/>
            <person name="Bonometti L."/>
            <person name="Westerberg I."/>
            <person name="Brannstrom I.O."/>
            <person name="Guillou S."/>
            <person name="Cros-Aarteil S."/>
            <person name="Calhoun S."/>
            <person name="Haridas S."/>
            <person name="Kuo A."/>
            <person name="Mondo S."/>
            <person name="Pangilinan J."/>
            <person name="Riley R."/>
            <person name="Labutti K."/>
            <person name="Andreopoulos B."/>
            <person name="Lipzen A."/>
            <person name="Chen C."/>
            <person name="Yanf M."/>
            <person name="Daum C."/>
            <person name="Ng V."/>
            <person name="Clum A."/>
            <person name="Ohm R."/>
            <person name="Martin F."/>
            <person name="Silar P."/>
            <person name="Natvig D."/>
            <person name="Lalanne C."/>
            <person name="Gautier V."/>
            <person name="Ament-Velasquez S.L."/>
            <person name="Kruys A."/>
            <person name="Hutchinson M.I."/>
            <person name="Powell A.J."/>
            <person name="Barry K."/>
            <person name="Miller A.N."/>
            <person name="Grigoriev I.V."/>
            <person name="Debuchy R."/>
            <person name="Gladieux P."/>
            <person name="Thoren M.H."/>
            <person name="Johannesson H."/>
        </authorList>
    </citation>
    <scope>NUCLEOTIDE SEQUENCE</scope>
    <source>
        <strain evidence="2">CBS 532.94</strain>
    </source>
</reference>
<dbReference type="AlphaFoldDB" id="A0AAN7H5K3"/>
<name>A0AAN7H5K3_9PEZI</name>
<gene>
    <name evidence="2" type="ORF">C8A03DRAFT_17236</name>
</gene>
<dbReference type="Proteomes" id="UP001303760">
    <property type="component" value="Unassembled WGS sequence"/>
</dbReference>
<reference evidence="2" key="1">
    <citation type="journal article" date="2023" name="Mol. Phylogenet. Evol.">
        <title>Genome-scale phylogeny and comparative genomics of the fungal order Sordariales.</title>
        <authorList>
            <person name="Hensen N."/>
            <person name="Bonometti L."/>
            <person name="Westerberg I."/>
            <person name="Brannstrom I.O."/>
            <person name="Guillou S."/>
            <person name="Cros-Aarteil S."/>
            <person name="Calhoun S."/>
            <person name="Haridas S."/>
            <person name="Kuo A."/>
            <person name="Mondo S."/>
            <person name="Pangilinan J."/>
            <person name="Riley R."/>
            <person name="LaButti K."/>
            <person name="Andreopoulos B."/>
            <person name="Lipzen A."/>
            <person name="Chen C."/>
            <person name="Yan M."/>
            <person name="Daum C."/>
            <person name="Ng V."/>
            <person name="Clum A."/>
            <person name="Steindorff A."/>
            <person name="Ohm R.A."/>
            <person name="Martin F."/>
            <person name="Silar P."/>
            <person name="Natvig D.O."/>
            <person name="Lalanne C."/>
            <person name="Gautier V."/>
            <person name="Ament-Velasquez S.L."/>
            <person name="Kruys A."/>
            <person name="Hutchinson M.I."/>
            <person name="Powell A.J."/>
            <person name="Barry K."/>
            <person name="Miller A.N."/>
            <person name="Grigoriev I.V."/>
            <person name="Debuchy R."/>
            <person name="Gladieux P."/>
            <person name="Hiltunen Thoren M."/>
            <person name="Johannesson H."/>
        </authorList>
    </citation>
    <scope>NUCLEOTIDE SEQUENCE</scope>
    <source>
        <strain evidence="2">CBS 532.94</strain>
    </source>
</reference>
<organism evidence="2 3">
    <name type="scientific">Achaetomium macrosporum</name>
    <dbReference type="NCBI Taxonomy" id="79813"/>
    <lineage>
        <taxon>Eukaryota</taxon>
        <taxon>Fungi</taxon>
        <taxon>Dikarya</taxon>
        <taxon>Ascomycota</taxon>
        <taxon>Pezizomycotina</taxon>
        <taxon>Sordariomycetes</taxon>
        <taxon>Sordariomycetidae</taxon>
        <taxon>Sordariales</taxon>
        <taxon>Chaetomiaceae</taxon>
        <taxon>Achaetomium</taxon>
    </lineage>
</organism>
<keyword evidence="3" id="KW-1185">Reference proteome</keyword>
<evidence type="ECO:0008006" key="4">
    <source>
        <dbReference type="Google" id="ProtNLM"/>
    </source>
</evidence>
<feature type="signal peptide" evidence="1">
    <location>
        <begin position="1"/>
        <end position="19"/>
    </location>
</feature>
<evidence type="ECO:0000313" key="3">
    <source>
        <dbReference type="Proteomes" id="UP001303760"/>
    </source>
</evidence>
<keyword evidence="1" id="KW-0732">Signal</keyword>
<comment type="caution">
    <text evidence="2">The sequence shown here is derived from an EMBL/GenBank/DDBJ whole genome shotgun (WGS) entry which is preliminary data.</text>
</comment>
<proteinExistence type="predicted"/>
<dbReference type="EMBL" id="MU860215">
    <property type="protein sequence ID" value="KAK4236086.1"/>
    <property type="molecule type" value="Genomic_DNA"/>
</dbReference>
<sequence>MHNPALLRLPIELLFLVAGYLDPWGLPSLDGRSSDLCNLRLVSRQLNHVALPALAKRYFRNRCVMLQRNSLENLVAISGHPVFGPAVMHLTIRLYHWTSSPQRANTGGCPQKGDVEEAAVEEEYVEEAGVDMQAYYRLMEDQLFMMDSGLTITYLAQSLAALSALKTVSVDEQFTPWGVADLMRQTGLRLNDTLEGPESIGFARHAIRAIVLAITMSNTSLDQLDLSPGLGYGHTISLDMLAFSPSVLRLVQTYPVHLTTLSLVVRPSDRLRRSVDNSVSHFLQFVALFPGLEGLSLEFDHCTVLAPCRVSYPVTVPG</sequence>
<evidence type="ECO:0000313" key="2">
    <source>
        <dbReference type="EMBL" id="KAK4236086.1"/>
    </source>
</evidence>
<accession>A0AAN7H5K3</accession>
<protein>
    <recommendedName>
        <fullName evidence="4">F-box domain-containing protein</fullName>
    </recommendedName>
</protein>
<feature type="chain" id="PRO_5042844458" description="F-box domain-containing protein" evidence="1">
    <location>
        <begin position="20"/>
        <end position="318"/>
    </location>
</feature>
<evidence type="ECO:0000256" key="1">
    <source>
        <dbReference type="SAM" id="SignalP"/>
    </source>
</evidence>